<feature type="region of interest" description="Disordered" evidence="1">
    <location>
        <begin position="138"/>
        <end position="195"/>
    </location>
</feature>
<reference evidence="2" key="1">
    <citation type="submission" date="2021-03" db="EMBL/GenBank/DDBJ databases">
        <title>Evolutionary innovations through gain and loss of genes in the ectomycorrhizal Boletales.</title>
        <authorList>
            <person name="Wu G."/>
            <person name="Miyauchi S."/>
            <person name="Morin E."/>
            <person name="Yang Z.-L."/>
            <person name="Xu J."/>
            <person name="Martin F.M."/>
        </authorList>
    </citation>
    <scope>NUCLEOTIDE SEQUENCE</scope>
    <source>
        <strain evidence="2">BR01</strain>
    </source>
</reference>
<organism evidence="2 3">
    <name type="scientific">Boletus reticuloceps</name>
    <dbReference type="NCBI Taxonomy" id="495285"/>
    <lineage>
        <taxon>Eukaryota</taxon>
        <taxon>Fungi</taxon>
        <taxon>Dikarya</taxon>
        <taxon>Basidiomycota</taxon>
        <taxon>Agaricomycotina</taxon>
        <taxon>Agaricomycetes</taxon>
        <taxon>Agaricomycetidae</taxon>
        <taxon>Boletales</taxon>
        <taxon>Boletineae</taxon>
        <taxon>Boletaceae</taxon>
        <taxon>Boletoideae</taxon>
        <taxon>Boletus</taxon>
    </lineage>
</organism>
<dbReference type="Proteomes" id="UP000683000">
    <property type="component" value="Unassembled WGS sequence"/>
</dbReference>
<comment type="caution">
    <text evidence="2">The sequence shown here is derived from an EMBL/GenBank/DDBJ whole genome shotgun (WGS) entry which is preliminary data.</text>
</comment>
<dbReference type="AlphaFoldDB" id="A0A8I2YJ98"/>
<gene>
    <name evidence="2" type="ORF">JVT61DRAFT_6984</name>
</gene>
<evidence type="ECO:0000256" key="1">
    <source>
        <dbReference type="SAM" id="MobiDB-lite"/>
    </source>
</evidence>
<sequence>MKCYWALLLVMNMRKGRSNAGTVTRKKTWQQCIIKKAVQEAVPSGYALYAPPSAVSQEVRTNFLKDMAMQLLKDSEYLLGDANEQHGKDTNPSLNARELEEAYKKFMSSMNKLVMHHTKGRCFEVMLAQWAADRMDGFSTGVGDDDDDGDEFGMNISDSESEPALNEQPGEGNDERKVFGAPAGTVDESFGLPAS</sequence>
<accession>A0A8I2YJ98</accession>
<keyword evidence="3" id="KW-1185">Reference proteome</keyword>
<evidence type="ECO:0000313" key="3">
    <source>
        <dbReference type="Proteomes" id="UP000683000"/>
    </source>
</evidence>
<protein>
    <submittedName>
        <fullName evidence="2">Uncharacterized protein</fullName>
    </submittedName>
</protein>
<proteinExistence type="predicted"/>
<dbReference type="OrthoDB" id="2685117at2759"/>
<evidence type="ECO:0000313" key="2">
    <source>
        <dbReference type="EMBL" id="KAG6372945.1"/>
    </source>
</evidence>
<dbReference type="EMBL" id="JAGFBS010000024">
    <property type="protein sequence ID" value="KAG6372945.1"/>
    <property type="molecule type" value="Genomic_DNA"/>
</dbReference>
<name>A0A8I2YJ98_9AGAM</name>